<comment type="caution">
    <text evidence="2">The sequence shown here is derived from an EMBL/GenBank/DDBJ whole genome shotgun (WGS) entry which is preliminary data.</text>
</comment>
<protein>
    <submittedName>
        <fullName evidence="2">Uncharacterized protein</fullName>
    </submittedName>
</protein>
<feature type="region of interest" description="Disordered" evidence="1">
    <location>
        <begin position="128"/>
        <end position="236"/>
    </location>
</feature>
<name>A0A6A4WSJ2_AMPAM</name>
<evidence type="ECO:0000313" key="3">
    <source>
        <dbReference type="Proteomes" id="UP000440578"/>
    </source>
</evidence>
<sequence>MSDDDFGIYNFNFKKNMTAAVERCSEHHKNATLPYYQCLCSGLTSDSFAYTRYKYYFCKRAADLEKEESAQHMKEADELPPNQNLSGRPAGRCGNFCYSNTFLGFMEFICDCDCFRTRRAPKYMMPIFGKAKPRSPSEGTDDGGEDGSGDRLHEPIEMQPPRRMRSVRKAPPPPPVAASAPSLPDTPGFDPEQRGTGTGKRRAPVPPAVRQPYSAPPPQYGELQFAQPAPAGSSHQFTAELNQAMAGRRWPSESDI</sequence>
<evidence type="ECO:0000313" key="2">
    <source>
        <dbReference type="EMBL" id="KAF0305091.1"/>
    </source>
</evidence>
<organism evidence="2 3">
    <name type="scientific">Amphibalanus amphitrite</name>
    <name type="common">Striped barnacle</name>
    <name type="synonym">Balanus amphitrite</name>
    <dbReference type="NCBI Taxonomy" id="1232801"/>
    <lineage>
        <taxon>Eukaryota</taxon>
        <taxon>Metazoa</taxon>
        <taxon>Ecdysozoa</taxon>
        <taxon>Arthropoda</taxon>
        <taxon>Crustacea</taxon>
        <taxon>Multicrustacea</taxon>
        <taxon>Cirripedia</taxon>
        <taxon>Thoracica</taxon>
        <taxon>Thoracicalcarea</taxon>
        <taxon>Balanomorpha</taxon>
        <taxon>Balanoidea</taxon>
        <taxon>Balanidae</taxon>
        <taxon>Amphibalaninae</taxon>
        <taxon>Amphibalanus</taxon>
    </lineage>
</organism>
<proteinExistence type="predicted"/>
<dbReference type="OrthoDB" id="6394381at2759"/>
<keyword evidence="3" id="KW-1185">Reference proteome</keyword>
<feature type="compositionally biased region" description="Pro residues" evidence="1">
    <location>
        <begin position="204"/>
        <end position="219"/>
    </location>
</feature>
<gene>
    <name evidence="2" type="ORF">FJT64_000284</name>
</gene>
<dbReference type="AlphaFoldDB" id="A0A6A4WSJ2"/>
<evidence type="ECO:0000256" key="1">
    <source>
        <dbReference type="SAM" id="MobiDB-lite"/>
    </source>
</evidence>
<accession>A0A6A4WSJ2</accession>
<reference evidence="2 3" key="1">
    <citation type="submission" date="2019-07" db="EMBL/GenBank/DDBJ databases">
        <title>Draft genome assembly of a fouling barnacle, Amphibalanus amphitrite (Darwin, 1854): The first reference genome for Thecostraca.</title>
        <authorList>
            <person name="Kim W."/>
        </authorList>
    </citation>
    <scope>NUCLEOTIDE SEQUENCE [LARGE SCALE GENOMIC DNA]</scope>
    <source>
        <strain evidence="2">SNU_AA5</strain>
        <tissue evidence="2">Soma without cirri and trophi</tissue>
    </source>
</reference>
<dbReference type="Proteomes" id="UP000440578">
    <property type="component" value="Unassembled WGS sequence"/>
</dbReference>
<dbReference type="EMBL" id="VIIS01000780">
    <property type="protein sequence ID" value="KAF0305091.1"/>
    <property type="molecule type" value="Genomic_DNA"/>
</dbReference>